<organism evidence="1 2">
    <name type="scientific">Hypsizygus marmoreus</name>
    <name type="common">White beech mushroom</name>
    <name type="synonym">Agaricus marmoreus</name>
    <dbReference type="NCBI Taxonomy" id="39966"/>
    <lineage>
        <taxon>Eukaryota</taxon>
        <taxon>Fungi</taxon>
        <taxon>Dikarya</taxon>
        <taxon>Basidiomycota</taxon>
        <taxon>Agaricomycotina</taxon>
        <taxon>Agaricomycetes</taxon>
        <taxon>Agaricomycetidae</taxon>
        <taxon>Agaricales</taxon>
        <taxon>Tricholomatineae</taxon>
        <taxon>Lyophyllaceae</taxon>
        <taxon>Hypsizygus</taxon>
    </lineage>
</organism>
<keyword evidence="2" id="KW-1185">Reference proteome</keyword>
<reference evidence="1" key="1">
    <citation type="submission" date="2018-04" db="EMBL/GenBank/DDBJ databases">
        <title>Whole genome sequencing of Hypsizygus marmoreus.</title>
        <authorList>
            <person name="Choi I.-G."/>
            <person name="Min B."/>
            <person name="Kim J.-G."/>
            <person name="Kim S."/>
            <person name="Oh Y.-L."/>
            <person name="Kong W.-S."/>
            <person name="Park H."/>
            <person name="Jeong J."/>
            <person name="Song E.-S."/>
        </authorList>
    </citation>
    <scope>NUCLEOTIDE SEQUENCE [LARGE SCALE GENOMIC DNA]</scope>
    <source>
        <strain evidence="1">51987-8</strain>
    </source>
</reference>
<accession>A0A369J2J6</accession>
<protein>
    <submittedName>
        <fullName evidence="1">Uncharacterized protein</fullName>
    </submittedName>
</protein>
<gene>
    <name evidence="1" type="ORF">Hypma_003120</name>
</gene>
<proteinExistence type="predicted"/>
<evidence type="ECO:0000313" key="2">
    <source>
        <dbReference type="Proteomes" id="UP000076154"/>
    </source>
</evidence>
<dbReference type="Proteomes" id="UP000076154">
    <property type="component" value="Unassembled WGS sequence"/>
</dbReference>
<dbReference type="InParanoid" id="A0A369J2J6"/>
<dbReference type="EMBL" id="LUEZ02000129">
    <property type="protein sequence ID" value="RDB16208.1"/>
    <property type="molecule type" value="Genomic_DNA"/>
</dbReference>
<sequence length="129" mass="14660">MPPGRQEPPSFTKTLWVQNIYTVYMRLDAARVVEFRPVLVKVMKRRCNAQVARLGRGSGMLQRIEDEWGDSEVTMVVNGTAREGGDDDDLGGGENFLEERDEMRRYTTDVMVHFPAIVQSPTHASNMQN</sequence>
<name>A0A369J2J6_HYPMA</name>
<comment type="caution">
    <text evidence="1">The sequence shown here is derived from an EMBL/GenBank/DDBJ whole genome shotgun (WGS) entry which is preliminary data.</text>
</comment>
<dbReference type="AlphaFoldDB" id="A0A369J2J6"/>
<evidence type="ECO:0000313" key="1">
    <source>
        <dbReference type="EMBL" id="RDB16208.1"/>
    </source>
</evidence>